<organism evidence="2 3">
    <name type="scientific">Necator americanus</name>
    <name type="common">Human hookworm</name>
    <dbReference type="NCBI Taxonomy" id="51031"/>
    <lineage>
        <taxon>Eukaryota</taxon>
        <taxon>Metazoa</taxon>
        <taxon>Ecdysozoa</taxon>
        <taxon>Nematoda</taxon>
        <taxon>Chromadorea</taxon>
        <taxon>Rhabditida</taxon>
        <taxon>Rhabditina</taxon>
        <taxon>Rhabditomorpha</taxon>
        <taxon>Strongyloidea</taxon>
        <taxon>Ancylostomatidae</taxon>
        <taxon>Bunostominae</taxon>
        <taxon>Necator</taxon>
    </lineage>
</organism>
<feature type="region of interest" description="Disordered" evidence="1">
    <location>
        <begin position="2139"/>
        <end position="2187"/>
    </location>
</feature>
<dbReference type="Proteomes" id="UP001303046">
    <property type="component" value="Unassembled WGS sequence"/>
</dbReference>
<dbReference type="PANTHER" id="PTHR14918:SF3">
    <property type="entry name" value="KICSTOR COMPLEX PROTEIN SZT2"/>
    <property type="match status" value="1"/>
</dbReference>
<comment type="caution">
    <text evidence="2">The sequence shown here is derived from an EMBL/GenBank/DDBJ whole genome shotgun (WGS) entry which is preliminary data.</text>
</comment>
<feature type="compositionally biased region" description="Basic and acidic residues" evidence="1">
    <location>
        <begin position="2159"/>
        <end position="2171"/>
    </location>
</feature>
<protein>
    <recommendedName>
        <fullName evidence="4">Protein SZT2</fullName>
    </recommendedName>
</protein>
<evidence type="ECO:0000313" key="2">
    <source>
        <dbReference type="EMBL" id="KAK6739314.1"/>
    </source>
</evidence>
<sequence>MMVAKFSGAGEGVVRDAKEIFIYMHRNFRVSRNIRAHWLFDHLNKTVHIEDSPGEDEYSNEMSVVGIIPKGGEAENYVVGEQFRVCLDTKVTYISRYYRHVFVLDLSPSTIVADEESSCCLHTKLLECLRLSMASVGKSFTIPGTRRNFCPQVYVSVCVFIPFLAFEQDLVLVQGVLLTESSINIILNTVTQKFNELLNSLYDYSKSILQKWGGLKRRHRNKFDSTCGDVECVGEYETARTLSVCTDGSPSKDSGYVVSRFTPSRARNINIMDYVKGVWTVSSAAEDESNTRNPLCDGYIHPEWALIFMLRLGLIAVQMMPENTQSNIIVITDAVCGMPDAHALQQLLSQLRSYTVSCSFIQLQGRSRSEACFGHVPSCELFHFLAMATFGVYIPNCRCSIGVDMNNIHEPLVCSDAEEEVDLEEFKPLNPFHRALLCWCFQNALQDNVHITNLVNEINAEFALLYKNDVVRHRYIRSIYRSALHEILYIRLREGFTLKQVRLYQNDTKIVIVLSMPFRPLVFIDYTIIAKWPSDKMTREDVTVDLVIQAPYHELKDLLSEGQFPNTVRQKLVKSLRNLIDDILEADRVLLHIHAFNSDPVFYQIPLGVSKKIPIFTIEEKTQEMNVFTGAQEENAKTFVGFWSSLCQLSEKSWQKWVHMHAERIILRSSNLPFNMFGEKNDIRIDCKAAEDKLHDLLREQSSFCLVQRQTYVTFVYGKSSSVPIYFYMVKVTLEPPCLVLRTAFLGGISSTERRDVVDALRRRLLDLRLVIDGVVIEALSVIRRPLERIMIRYRSIPKDLQTIVRVKEEELNEDPKLLILHNAVSKYLECRRRIWNLPQLNNASDRTIRSTAEYILSVLMQRRLQEGFRVAWTHEGIVGFCRQVIVQSGPALQQYVIFPPTKAGVAVCIDRERLPSLSEGWIYQKGKSSYSPTHCFYRTSSKLQQQGRQLALSKVHNYRLLPSEEKERQNDGRPLVLIAESWSEPCAVCESKVLQSPSAAGDDEVVSVLFTIDQLLRMCHVPANGPVTLKVSSRTLDSPHVTKTLSGCVSVVHQPFDLPKLLLRSERCLVILPSIENAPDLLLLAIHEELSSCFDACFLVEDVSFWTQVAPLVRLMGDFNAELPGMVCRVYMREESPWVLSIIVVPATVSSIEVLGGVPLLFCICDEPILANDLAKRRTPKSPLVLDWRLARSSSEKSEKETTEIEPPSMEWVSSTRCLEVLKENYKPERLTDVINDVYEVVICKAVVSALYTAVQSGVAIDHAVVHSILNEQCECTSLEVDGVRRSLKSFCFHLNPNAKNNCNPSFSYCGDDKVQLSFGKILLGSFKQVPGLPYYYYTPQHKEADGRSLGASEMASFNGLFNDHAPREWDGALLERRDSEDCTADDAFLATCSLRRSDRAPNLFRLTYALNERENEKLKNVKGKPVTNPHGENFPLFVYFLCSVEYPDGSMDTFPVTFLPTCVHDVLKESAAKPSIGFDVTSVIIRLDLYVMTWPSEKKNLQEENDSESEEDTNSQRQIRFLAKLPKRARAVVNDLMNRLNHLVELETVLMDSRKSCITKTEIQRISSYIEHECTREKTYKSGQFETRFRKFPLVIECQQAMDRLKERMNGMYLEYCILRRLSDSNMYFCCQVEDIQAFERYVRQKSGSRSDSCETKEFIRRDQLFDFWVILTIDDSIKLQFCQRENGQHYRIFELAWRKCRQAIRVINQELLLNRMFELRECDPLLMTNMYDSISTHESSLDRSSTSSVSEEHEVDHHIAHGARFTFAPGYFACKLQEQLWFEVHPRLRVPRSNTRDPLAIGCETLRISLEQFAIRNIPNTYVVRESGGTVSYMQLHTSVETFKASLKVNRITTKKRKQADETERFKTHVLLAIYGVEKPGHEICEVLNDCLRKRLDQVTLNHLIDTLTKNTQTRLDCADVQFLQRDPASPADVFNYSIPNSMAQFLQPLNYYTHQHMQAAMPSARYKDDYGSGSIHGSDRSIFLPLPFPGKQPESYVPIFYLLVKSPQGGIRTTGIAAIELRFVTSNGTMATLTGGRLTNSTHLSLAPDDIDDSEREPFYKRMTSTVRCKVLQELPDVCAYAQVAVWQAGDVDLLQLDDQLRHVVQLGMCDVVTEFGILNLSVIEVGAQLPVSPGLHASPQSRSASSAKNSTSTSEKRQQLRKRDSSEALPVTSTPNLPVDSSVRSKANSVFSFETRRGSFTSETDRMSTDYVLPSRSPDYVNPMFVSSAAPWFDYVVEKHSGNSPSFMTEKGERYTSVLRHSWVFDCKQTVSKALREIADHILEQVRNVDTVYPDRVQIFEPTPRLLDQAPFSSISSESGTLKYRERRYEASLANVQYCMSADIGRDPYTCEMPDAVLVCQEMQVAIETQRFGFDPVGTCPEILLRLNHGVSKELFLPCTEEGQFVPRRRVLYGTVYGEKVTLYFYNFMPFLSASLMNMVARATSWYNSRARLVREIGLHKMGISHLSPLEHLHSSSDNPYLVLVWRHPEELVDKDYPPDDLQVTAIDALPKGYSKSLFRLYRRAYHPYLFLNRSPCLIQDQLEQMRYIRRNVREQLNMTRTFSSIHDLLLDGRNTISESDLGKIKAASKLVHFVETPVLFFPKWRRNIAIVRQVRRIAELDTRKTKIPTGSQQPSTTTRQRANTLSVTSLAPTPFRIKSEIGSEDPCQAKILYLLMGDYIMYLSSLGLQLVNVTNLDRRSEERYMYTTTYPQGCKYAPYVVMHRTMKGGIVLATISFTQPYFAFKVFIWHPTNLCEAINEEESCPDAVRKIRELQQFKDLITTQCHIHSFTYDFHLRMLSKYLVGKDKVLFSPGYNTHAFLVDFLEYYGCRPPSARNCVYEERCTYSLQHGVRGSDVWDHFLSCDKTYGWTVLKLKNSEERSADQRRDDFMLVSSINVTSNDGAKELFRVVLRDKRIERDGLHIVFYLIAVAIDQTSPLEEERHREDSRQSEVGEFKSFEKKETPIKQNNDDTIRERIDDDTMGDGNFSTSSRRRFSSGGHLYAVTSAFVANKPQNLDAESILNSPRCSESFMKGAESDGDVHRVAIQGIAPRRHRKPGCSEDGTIPGEHVTYVHFLSGRQRILQKEVEDAVSQYSTQLADCVKEAEFLCRRAIMWKQVLLRKPGRPTQPTTAFSSILLGSNPNRSLDPWQPLRSVLHHDAMKPSELKTLIHVVGRIYMESREPRLRELLKGSNCARLCRFLFARFGPDRCRFFEFPNSTEKCLILTNPDLDAMFLIECASEVTPILSVLLKEPNLVENTQDESKLFRQHRLDVAFDDLVACVTAFLWTDLLQKPPGTQ</sequence>
<dbReference type="InterPro" id="IPR033228">
    <property type="entry name" value="SZT2"/>
</dbReference>
<dbReference type="PANTHER" id="PTHR14918">
    <property type="entry name" value="KICSTOR COMPLEX PROTEIN SZT2"/>
    <property type="match status" value="1"/>
</dbReference>
<reference evidence="2 3" key="1">
    <citation type="submission" date="2023-08" db="EMBL/GenBank/DDBJ databases">
        <title>A Necator americanus chromosomal reference genome.</title>
        <authorList>
            <person name="Ilik V."/>
            <person name="Petrzelkova K.J."/>
            <person name="Pardy F."/>
            <person name="Fuh T."/>
            <person name="Niatou-Singa F.S."/>
            <person name="Gouil Q."/>
            <person name="Baker L."/>
            <person name="Ritchie M.E."/>
            <person name="Jex A.R."/>
            <person name="Gazzola D."/>
            <person name="Li H."/>
            <person name="Toshio Fujiwara R."/>
            <person name="Zhan B."/>
            <person name="Aroian R.V."/>
            <person name="Pafco B."/>
            <person name="Schwarz E.M."/>
        </authorList>
    </citation>
    <scope>NUCLEOTIDE SEQUENCE [LARGE SCALE GENOMIC DNA]</scope>
    <source>
        <strain evidence="2 3">Aroian</strain>
        <tissue evidence="2">Whole animal</tissue>
    </source>
</reference>
<feature type="compositionally biased region" description="Low complexity" evidence="1">
    <location>
        <begin position="2142"/>
        <end position="2158"/>
    </location>
</feature>
<gene>
    <name evidence="2" type="primary">Necator_chrII.g8806</name>
    <name evidence="2" type="ORF">RB195_021011</name>
</gene>
<evidence type="ECO:0000256" key="1">
    <source>
        <dbReference type="SAM" id="MobiDB-lite"/>
    </source>
</evidence>
<proteinExistence type="predicted"/>
<evidence type="ECO:0008006" key="4">
    <source>
        <dbReference type="Google" id="ProtNLM"/>
    </source>
</evidence>
<name>A0ABR1CLR1_NECAM</name>
<dbReference type="EMBL" id="JAVFWL010000002">
    <property type="protein sequence ID" value="KAK6739314.1"/>
    <property type="molecule type" value="Genomic_DNA"/>
</dbReference>
<feature type="compositionally biased region" description="Basic and acidic residues" evidence="1">
    <location>
        <begin position="2946"/>
        <end position="2986"/>
    </location>
</feature>
<keyword evidence="3" id="KW-1185">Reference proteome</keyword>
<evidence type="ECO:0000313" key="3">
    <source>
        <dbReference type="Proteomes" id="UP001303046"/>
    </source>
</evidence>
<accession>A0ABR1CLR1</accession>
<feature type="region of interest" description="Disordered" evidence="1">
    <location>
        <begin position="2944"/>
        <end position="2999"/>
    </location>
</feature>